<feature type="transmembrane region" description="Helical" evidence="8">
    <location>
        <begin position="79"/>
        <end position="99"/>
    </location>
</feature>
<feature type="transmembrane region" description="Helical" evidence="8">
    <location>
        <begin position="354"/>
        <end position="379"/>
    </location>
</feature>
<feature type="transmembrane region" description="Helical" evidence="8">
    <location>
        <begin position="250"/>
        <end position="268"/>
    </location>
</feature>
<keyword evidence="2" id="KW-1003">Cell membrane</keyword>
<evidence type="ECO:0000313" key="10">
    <source>
        <dbReference type="Proteomes" id="UP000035009"/>
    </source>
</evidence>
<protein>
    <submittedName>
        <fullName evidence="9">Putative mannosyltransferase</fullName>
    </submittedName>
</protein>
<keyword evidence="5 8" id="KW-1133">Transmembrane helix</keyword>
<comment type="caution">
    <text evidence="9">The sequence shown here is derived from an EMBL/GenBank/DDBJ whole genome shotgun (WGS) entry which is preliminary data.</text>
</comment>
<feature type="transmembrane region" description="Helical" evidence="8">
    <location>
        <begin position="322"/>
        <end position="342"/>
    </location>
</feature>
<evidence type="ECO:0000256" key="8">
    <source>
        <dbReference type="SAM" id="Phobius"/>
    </source>
</evidence>
<dbReference type="GO" id="GO:0005886">
    <property type="term" value="C:plasma membrane"/>
    <property type="evidence" value="ECO:0007669"/>
    <property type="project" value="UniProtKB-SubCell"/>
</dbReference>
<dbReference type="STRING" id="410332.SAMN04488550_3504"/>
<dbReference type="AlphaFoldDB" id="M3US99"/>
<dbReference type="eggNOG" id="COG5650">
    <property type="taxonomic scope" value="Bacteria"/>
</dbReference>
<proteinExistence type="inferred from homology"/>
<evidence type="ECO:0000256" key="7">
    <source>
        <dbReference type="ARBA" id="ARBA00024033"/>
    </source>
</evidence>
<feature type="transmembrane region" description="Helical" evidence="8">
    <location>
        <begin position="108"/>
        <end position="125"/>
    </location>
</feature>
<accession>M3US99</accession>
<keyword evidence="9" id="KW-0328">Glycosyltransferase</keyword>
<feature type="transmembrane region" description="Helical" evidence="8">
    <location>
        <begin position="160"/>
        <end position="180"/>
    </location>
</feature>
<organism evidence="9 10">
    <name type="scientific">Gordonia malaquae NBRC 108250</name>
    <dbReference type="NCBI Taxonomy" id="1223542"/>
    <lineage>
        <taxon>Bacteria</taxon>
        <taxon>Bacillati</taxon>
        <taxon>Actinomycetota</taxon>
        <taxon>Actinomycetes</taxon>
        <taxon>Mycobacteriales</taxon>
        <taxon>Gordoniaceae</taxon>
        <taxon>Gordonia</taxon>
    </lineage>
</organism>
<dbReference type="Proteomes" id="UP000035009">
    <property type="component" value="Unassembled WGS sequence"/>
</dbReference>
<evidence type="ECO:0000256" key="1">
    <source>
        <dbReference type="ARBA" id="ARBA00004651"/>
    </source>
</evidence>
<dbReference type="EMBL" id="BAOP01000002">
    <property type="protein sequence ID" value="GAC78112.1"/>
    <property type="molecule type" value="Genomic_DNA"/>
</dbReference>
<keyword evidence="3 9" id="KW-0808">Transferase</keyword>
<dbReference type="Pfam" id="PF09594">
    <property type="entry name" value="GT87"/>
    <property type="match status" value="1"/>
</dbReference>
<feature type="transmembrane region" description="Helical" evidence="8">
    <location>
        <begin position="187"/>
        <end position="206"/>
    </location>
</feature>
<dbReference type="GO" id="GO:0016758">
    <property type="term" value="F:hexosyltransferase activity"/>
    <property type="evidence" value="ECO:0007669"/>
    <property type="project" value="InterPro"/>
</dbReference>
<evidence type="ECO:0000256" key="6">
    <source>
        <dbReference type="ARBA" id="ARBA00023136"/>
    </source>
</evidence>
<comment type="subcellular location">
    <subcellularLocation>
        <location evidence="1">Cell membrane</location>
        <topology evidence="1">Multi-pass membrane protein</topology>
    </subcellularLocation>
</comment>
<evidence type="ECO:0000256" key="3">
    <source>
        <dbReference type="ARBA" id="ARBA00022679"/>
    </source>
</evidence>
<keyword evidence="6 8" id="KW-0472">Membrane</keyword>
<dbReference type="InterPro" id="IPR018584">
    <property type="entry name" value="GT87"/>
</dbReference>
<evidence type="ECO:0000313" key="9">
    <source>
        <dbReference type="EMBL" id="GAC78112.1"/>
    </source>
</evidence>
<evidence type="ECO:0000256" key="2">
    <source>
        <dbReference type="ARBA" id="ARBA00022475"/>
    </source>
</evidence>
<evidence type="ECO:0000256" key="4">
    <source>
        <dbReference type="ARBA" id="ARBA00022692"/>
    </source>
</evidence>
<keyword evidence="10" id="KW-1185">Reference proteome</keyword>
<keyword evidence="4 8" id="KW-0812">Transmembrane</keyword>
<name>M3US99_GORML</name>
<evidence type="ECO:0000256" key="5">
    <source>
        <dbReference type="ARBA" id="ARBA00022989"/>
    </source>
</evidence>
<sequence>MIAAAVFLAATTAIGLTLRVWHGYLDLMVYRLGAQTFLDGNDVYGPLPPLDGNIHLPFTYPPLAAIVFAPFAAMPATPAATVMFVLTLASIGLTVWLVLDRLRPTMDRGVRLAIVLVVLAFAQFLEPVRETLGFGQVNAVLMAAVAFDVLNRSEKWPRGLLIGIAISIKLTPAGFLLLFLIRRDWRAFVTTICSTIVSIGVAWLIMPGDSHTYWFTKLRETGRIGAPHFAGNESLKGLAFRLGLGETASSLVWIALSAIAVVLAAIWMRRLLADGNLATALIVNAAAVLLVSPISWSHHWVWAVPALIVALDAIVKGRRDLPFCLTTGAALVMFYVGPHWLMPARDDRELTWSWWQQIIGASYVLVTFAVLAVGAWTALSKRTSGSRDHRPESVTR</sequence>
<comment type="similarity">
    <text evidence="7">Belongs to the glycosyltransferase 87 family.</text>
</comment>
<gene>
    <name evidence="9" type="ORF">GM1_002_00900</name>
</gene>
<reference evidence="9 10" key="1">
    <citation type="submission" date="2013-02" db="EMBL/GenBank/DDBJ databases">
        <title>Whole genome shotgun sequence of Gordonia malaquae NBRC 108250.</title>
        <authorList>
            <person name="Yoshida I."/>
            <person name="Hosoyama A."/>
            <person name="Tsuchikane K."/>
            <person name="Ando Y."/>
            <person name="Baba S."/>
            <person name="Ohji S."/>
            <person name="Hamada M."/>
            <person name="Tamura T."/>
            <person name="Yamazoe A."/>
            <person name="Yamazaki S."/>
            <person name="Fujita N."/>
        </authorList>
    </citation>
    <scope>NUCLEOTIDE SEQUENCE [LARGE SCALE GENOMIC DNA]</scope>
    <source>
        <strain evidence="9 10">NBRC 108250</strain>
    </source>
</reference>